<gene>
    <name evidence="2" type="ORF">NQT62_03405</name>
</gene>
<feature type="coiled-coil region" evidence="1">
    <location>
        <begin position="48"/>
        <end position="75"/>
    </location>
</feature>
<dbReference type="RefSeq" id="WP_256763161.1">
    <property type="nucleotide sequence ID" value="NZ_JANIGO010000001.1"/>
</dbReference>
<dbReference type="InterPro" id="IPR007475">
    <property type="entry name" value="UbiK"/>
</dbReference>
<evidence type="ECO:0000256" key="1">
    <source>
        <dbReference type="SAM" id="Coils"/>
    </source>
</evidence>
<accession>A0ABT1WD89</accession>
<dbReference type="Proteomes" id="UP001204142">
    <property type="component" value="Unassembled WGS sequence"/>
</dbReference>
<evidence type="ECO:0000313" key="2">
    <source>
        <dbReference type="EMBL" id="MCQ8895486.1"/>
    </source>
</evidence>
<keyword evidence="1" id="KW-0175">Coiled coil</keyword>
<dbReference type="Pfam" id="PF04380">
    <property type="entry name" value="BMFP"/>
    <property type="match status" value="1"/>
</dbReference>
<evidence type="ECO:0000313" key="3">
    <source>
        <dbReference type="Proteomes" id="UP001204142"/>
    </source>
</evidence>
<dbReference type="EMBL" id="JANIGO010000001">
    <property type="protein sequence ID" value="MCQ8895486.1"/>
    <property type="molecule type" value="Genomic_DNA"/>
</dbReference>
<protein>
    <submittedName>
        <fullName evidence="2">Accessory factor UbiK family protein</fullName>
    </submittedName>
</protein>
<keyword evidence="3" id="KW-1185">Reference proteome</keyword>
<reference evidence="2 3" key="1">
    <citation type="submission" date="2022-07" db="EMBL/GenBank/DDBJ databases">
        <authorList>
            <person name="Xamxidin M."/>
            <person name="Wu M."/>
        </authorList>
    </citation>
    <scope>NUCLEOTIDE SEQUENCE [LARGE SCALE GENOMIC DNA]</scope>
    <source>
        <strain evidence="2 3">NBRC 111650</strain>
    </source>
</reference>
<sequence length="77" mass="8961">MANNPFDAIQSRVGDFLGSKGLSGLENPITQLIRQSLQDMEFVTLEDFEIQKEVIQRLRERVHALEQRVEFLEKRAM</sequence>
<organism evidence="2 3">
    <name type="scientific">Limnobacter humi</name>
    <dbReference type="NCBI Taxonomy" id="1778671"/>
    <lineage>
        <taxon>Bacteria</taxon>
        <taxon>Pseudomonadati</taxon>
        <taxon>Pseudomonadota</taxon>
        <taxon>Betaproteobacteria</taxon>
        <taxon>Burkholderiales</taxon>
        <taxon>Burkholderiaceae</taxon>
        <taxon>Limnobacter</taxon>
    </lineage>
</organism>
<name>A0ABT1WD89_9BURK</name>
<comment type="caution">
    <text evidence="2">The sequence shown here is derived from an EMBL/GenBank/DDBJ whole genome shotgun (WGS) entry which is preliminary data.</text>
</comment>
<proteinExistence type="predicted"/>